<keyword evidence="3" id="KW-1003">Cell membrane</keyword>
<gene>
    <name evidence="7" type="ORF">DAH66_09595</name>
</gene>
<evidence type="ECO:0000256" key="1">
    <source>
        <dbReference type="ARBA" id="ARBA00004651"/>
    </source>
</evidence>
<evidence type="ECO:0000256" key="5">
    <source>
        <dbReference type="ARBA" id="ARBA00022989"/>
    </source>
</evidence>
<name>A0A2M8WBY7_9SPHN</name>
<evidence type="ECO:0000256" key="2">
    <source>
        <dbReference type="ARBA" id="ARBA00006156"/>
    </source>
</evidence>
<dbReference type="Proteomes" id="UP000287746">
    <property type="component" value="Unassembled WGS sequence"/>
</dbReference>
<dbReference type="PRINTS" id="PR00952">
    <property type="entry name" value="TYPE3IMQPROT"/>
</dbReference>
<reference evidence="7 8" key="1">
    <citation type="submission" date="2018-07" db="EMBL/GenBank/DDBJ databases">
        <title>Genomic and Epidemiologic Investigation of an Indolent Hospital Outbreak.</title>
        <authorList>
            <person name="Johnson R.C."/>
            <person name="Deming C."/>
            <person name="Conlan S."/>
            <person name="Zellmer C.J."/>
            <person name="Michelin A.V."/>
            <person name="Lee-Lin S."/>
            <person name="Thomas P.J."/>
            <person name="Park M."/>
            <person name="Weingarten R.A."/>
            <person name="Less J."/>
            <person name="Dekker J.P."/>
            <person name="Frank K.M."/>
            <person name="Musser K.A."/>
            <person name="Mcquiston J.R."/>
            <person name="Henderson D.K."/>
            <person name="Lau A.F."/>
            <person name="Palmore T.N."/>
            <person name="Segre J.A."/>
        </authorList>
    </citation>
    <scope>NUCLEOTIDE SEQUENCE [LARGE SCALE GENOMIC DNA]</scope>
    <source>
        <strain evidence="7 8">SK-CDC1_0717</strain>
    </source>
</reference>
<dbReference type="InterPro" id="IPR002191">
    <property type="entry name" value="Bac_export_3"/>
</dbReference>
<evidence type="ECO:0000313" key="7">
    <source>
        <dbReference type="EMBL" id="RSY85940.1"/>
    </source>
</evidence>
<keyword evidence="5" id="KW-1133">Transmembrane helix</keyword>
<dbReference type="EMBL" id="QQYZ01000007">
    <property type="protein sequence ID" value="RSY85940.1"/>
    <property type="molecule type" value="Genomic_DNA"/>
</dbReference>
<evidence type="ECO:0000256" key="4">
    <source>
        <dbReference type="ARBA" id="ARBA00022692"/>
    </source>
</evidence>
<keyword evidence="7" id="KW-0282">Flagellum</keyword>
<dbReference type="GO" id="GO:0009306">
    <property type="term" value="P:protein secretion"/>
    <property type="evidence" value="ECO:0007669"/>
    <property type="project" value="InterPro"/>
</dbReference>
<dbReference type="Pfam" id="PF01313">
    <property type="entry name" value="Bac_export_3"/>
    <property type="match status" value="1"/>
</dbReference>
<keyword evidence="6" id="KW-0472">Membrane</keyword>
<comment type="similarity">
    <text evidence="2">Belongs to the FliQ/MopD/SpaQ family.</text>
</comment>
<organism evidence="7 8">
    <name type="scientific">Sphingomonas koreensis</name>
    <dbReference type="NCBI Taxonomy" id="93064"/>
    <lineage>
        <taxon>Bacteria</taxon>
        <taxon>Pseudomonadati</taxon>
        <taxon>Pseudomonadota</taxon>
        <taxon>Alphaproteobacteria</taxon>
        <taxon>Sphingomonadales</taxon>
        <taxon>Sphingomonadaceae</taxon>
        <taxon>Sphingomonas</taxon>
    </lineage>
</organism>
<dbReference type="PANTHER" id="PTHR34040">
    <property type="entry name" value="FLAGELLAR BIOSYNTHETIC PROTEIN FLIQ"/>
    <property type="match status" value="1"/>
</dbReference>
<dbReference type="PIRSF" id="PIRSF004669">
    <property type="entry name" value="FliQ"/>
    <property type="match status" value="1"/>
</dbReference>
<dbReference type="GO" id="GO:0005886">
    <property type="term" value="C:plasma membrane"/>
    <property type="evidence" value="ECO:0007669"/>
    <property type="project" value="UniProtKB-SubCell"/>
</dbReference>
<keyword evidence="7" id="KW-0969">Cilium</keyword>
<dbReference type="RefSeq" id="WP_083954495.1">
    <property type="nucleotide sequence ID" value="NZ_PGEN01000001.1"/>
</dbReference>
<keyword evidence="4" id="KW-0812">Transmembrane</keyword>
<comment type="caution">
    <text evidence="7">The sequence shown here is derived from an EMBL/GenBank/DDBJ whole genome shotgun (WGS) entry which is preliminary data.</text>
</comment>
<protein>
    <submittedName>
        <fullName evidence="7">Flagellar type III secretion system protein FliQ</fullName>
    </submittedName>
</protein>
<sequence>MEADRALNLLNDMLWNCMVVGGPILIATLLIGLAVSVVQVATQLQEVTLSYVPKLLTAALLLILLGPWMISRVTDFARALYLSIPSLAV</sequence>
<proteinExistence type="inferred from homology"/>
<comment type="subcellular location">
    <subcellularLocation>
        <location evidence="1">Cell membrane</location>
        <topology evidence="1">Multi-pass membrane protein</topology>
    </subcellularLocation>
</comment>
<keyword evidence="7" id="KW-0966">Cell projection</keyword>
<dbReference type="PANTHER" id="PTHR34040:SF8">
    <property type="entry name" value="FLAGELLAR BIOSYNTHETIC PROTEIN FLIQ"/>
    <property type="match status" value="1"/>
</dbReference>
<evidence type="ECO:0000256" key="3">
    <source>
        <dbReference type="ARBA" id="ARBA00022475"/>
    </source>
</evidence>
<accession>A0A2M8WBY7</accession>
<evidence type="ECO:0000313" key="8">
    <source>
        <dbReference type="Proteomes" id="UP000287746"/>
    </source>
</evidence>
<evidence type="ECO:0000256" key="6">
    <source>
        <dbReference type="ARBA" id="ARBA00023136"/>
    </source>
</evidence>
<dbReference type="AlphaFoldDB" id="A0A2M8WBY7"/>